<dbReference type="SUPFAM" id="SSF46785">
    <property type="entry name" value="Winged helix' DNA-binding domain"/>
    <property type="match status" value="1"/>
</dbReference>
<reference evidence="4 5" key="1">
    <citation type="journal article" date="2011" name="PLoS Genet.">
        <title>Comparative genomic analysis of human fungal pathogens causing paracoccidioidomycosis.</title>
        <authorList>
            <person name="Desjardins C.A."/>
            <person name="Champion M.D."/>
            <person name="Holder J.W."/>
            <person name="Muszewska A."/>
            <person name="Goldberg J."/>
            <person name="Bailao A.M."/>
            <person name="Brigido M.M."/>
            <person name="Ferreira M.E."/>
            <person name="Garcia A.M."/>
            <person name="Grynberg M."/>
            <person name="Gujja S."/>
            <person name="Heiman D.I."/>
            <person name="Henn M.R."/>
            <person name="Kodira C.D."/>
            <person name="Leon-Narvaez H."/>
            <person name="Longo L.V."/>
            <person name="Ma L.J."/>
            <person name="Malavazi I."/>
            <person name="Matsuo A.L."/>
            <person name="Morais F.V."/>
            <person name="Pereira M."/>
            <person name="Rodriguez-Brito S."/>
            <person name="Sakthikumar S."/>
            <person name="Salem-Izacc S.M."/>
            <person name="Sykes S.M."/>
            <person name="Teixeira M.M."/>
            <person name="Vallejo M.C."/>
            <person name="Walter M.E."/>
            <person name="Yandava C."/>
            <person name="Young S."/>
            <person name="Zeng Q."/>
            <person name="Zucker J."/>
            <person name="Felipe M.S."/>
            <person name="Goldman G.H."/>
            <person name="Haas B.J."/>
            <person name="McEwen J.G."/>
            <person name="Nino-Vega G."/>
            <person name="Puccia R."/>
            <person name="San-Blas G."/>
            <person name="Soares C.M."/>
            <person name="Birren B.W."/>
            <person name="Cuomo C.A."/>
        </authorList>
    </citation>
    <scope>NUCLEOTIDE SEQUENCE [LARGE SCALE GENOMIC DNA]</scope>
    <source>
        <strain evidence="5">ATCC MYA-826 / Pb01</strain>
    </source>
</reference>
<feature type="compositionally biased region" description="Low complexity" evidence="2">
    <location>
        <begin position="935"/>
        <end position="950"/>
    </location>
</feature>
<feature type="compositionally biased region" description="Polar residues" evidence="2">
    <location>
        <begin position="91"/>
        <end position="104"/>
    </location>
</feature>
<sequence length="1001" mass="109516">MPKAATTHKPGASAFPHQQPHLFTTPALILLHRTTSIHTRQDDNHDNTDSRQQEPSSLISFVYTLPLIALLKLIPPQLPAPGIGLRRHHPLQNSNILPQNPQHQSRTRPKAAESLRSSSNITVPRSSRPSRSRGSTASIHSNTTQSQYHPDHYVPTTYPSYMQPDNGPNQQMYPSNPEEMIIRFGAQLANTSSHHGTALDPIVIDPNLQAYAAAAEALVFETNFAYQGPDLPIHGLPIHGPSAELPPNGVPGDVHPDHSHYPALYDGVENQIPDHLMPDNEVSESGSRKRRSTTTTLANDNELRRLLRQYDGYSLRQMAAEVQKHDGAGGKAEKVKQVFAMIWLRENCQKSKKSVRRDRVYCSYAEQCGTERVSVLNPASFGKLVRIIFPNVQTRRLGVRGESKYHYVDLSLREQDRRPSVDILGNSAGVTSVAQQNVSNSNINGAQDSASQPQATVTNPPHSNGTTSSEPNIQGNITTNTLLSHLQSSNLGMMSSEDKSLVETHQAIDNLLHFNHPNEPEPVESALFKLPSIKGYLPAHADSANAEALEALYRSHCISVIDSFRFCKEKNFLRHFSSFQGTLTVPVHKVLTLPEVAPWIRECDWLMYKKMIAFVAPLTTQVVPEPVLNAFKSISKGLVTYVQKSMKSHPDHVAEARLRPARVFCHLLKRMLDVNQSAIAASAWLSHADNRTRMWQDFVSYIDPVEIAAKAKIPSCSLAGVVSLMKHQIKALVAPVEDNDESPDDVQLYDEQLGFQKFSYSSSDEGKYSQFPDRWIAFILNLPLLFPNHRPQCIIDKADAVWTLLLHGLTLGGAQSFSAWWMTKVFFLEMMWWQAEKAGFMSSNSQALLELSFVQGASYATAPAPAPVPSAQQSHTAQPGTGSANSASNSSAQGEGEGSAQLTNISPIAQANETASSVSPAASSGNEESSITVENANGNADANGNANVNASISPTGGANLNNNHDDSAIDLDDDPALVTESKYGDITASDPADEEGQVVVV</sequence>
<dbReference type="EMBL" id="KN293992">
    <property type="protein sequence ID" value="EEH36157.2"/>
    <property type="molecule type" value="Genomic_DNA"/>
</dbReference>
<name>C1GPN5_PARBA</name>
<dbReference type="InterPro" id="IPR057321">
    <property type="entry name" value="RFX1-4/6/8-like_BCD"/>
</dbReference>
<evidence type="ECO:0000256" key="2">
    <source>
        <dbReference type="SAM" id="MobiDB-lite"/>
    </source>
</evidence>
<dbReference type="GO" id="GO:0000978">
    <property type="term" value="F:RNA polymerase II cis-regulatory region sequence-specific DNA binding"/>
    <property type="evidence" value="ECO:0007669"/>
    <property type="project" value="TreeGrafter"/>
</dbReference>
<dbReference type="KEGG" id="pbl:PAAG_00480"/>
<feature type="compositionally biased region" description="Acidic residues" evidence="2">
    <location>
        <begin position="991"/>
        <end position="1001"/>
    </location>
</feature>
<dbReference type="FunFam" id="1.10.10.10:FF:000119">
    <property type="entry name" value="DNA damage and replication checkpoint protein"/>
    <property type="match status" value="1"/>
</dbReference>
<dbReference type="VEuPathDB" id="FungiDB:PAAG_00480"/>
<dbReference type="Pfam" id="PF02257">
    <property type="entry name" value="RFX_DNA_binding"/>
    <property type="match status" value="1"/>
</dbReference>
<dbReference type="Proteomes" id="UP000002059">
    <property type="component" value="Partially assembled WGS sequence"/>
</dbReference>
<dbReference type="HOGENOM" id="CLU_011526_0_1_1"/>
<evidence type="ECO:0000313" key="4">
    <source>
        <dbReference type="EMBL" id="EEH36157.2"/>
    </source>
</evidence>
<feature type="domain" description="RFX-type winged-helix" evidence="3">
    <location>
        <begin position="340"/>
        <end position="414"/>
    </location>
</feature>
<feature type="compositionally biased region" description="Low complexity" evidence="2">
    <location>
        <begin position="124"/>
        <end position="133"/>
    </location>
</feature>
<feature type="compositionally biased region" description="Polar residues" evidence="2">
    <location>
        <begin position="912"/>
        <end position="934"/>
    </location>
</feature>
<dbReference type="InterPro" id="IPR036388">
    <property type="entry name" value="WH-like_DNA-bd_sf"/>
</dbReference>
<dbReference type="GeneID" id="9101393"/>
<keyword evidence="5" id="KW-1185">Reference proteome</keyword>
<dbReference type="STRING" id="502779.C1GPN5"/>
<feature type="region of interest" description="Disordered" evidence="2">
    <location>
        <begin position="864"/>
        <end position="900"/>
    </location>
</feature>
<keyword evidence="1" id="KW-0238">DNA-binding</keyword>
<dbReference type="PANTHER" id="PTHR12619">
    <property type="entry name" value="RFX TRANSCRIPTION FACTOR FAMILY"/>
    <property type="match status" value="1"/>
</dbReference>
<feature type="region of interest" description="Disordered" evidence="2">
    <location>
        <begin position="273"/>
        <end position="298"/>
    </location>
</feature>
<dbReference type="Gene3D" id="1.10.10.10">
    <property type="entry name" value="Winged helix-like DNA-binding domain superfamily/Winged helix DNA-binding domain"/>
    <property type="match status" value="1"/>
</dbReference>
<evidence type="ECO:0000313" key="5">
    <source>
        <dbReference type="Proteomes" id="UP000002059"/>
    </source>
</evidence>
<dbReference type="Pfam" id="PF25340">
    <property type="entry name" value="BCD_RFX"/>
    <property type="match status" value="1"/>
</dbReference>
<evidence type="ECO:0000256" key="1">
    <source>
        <dbReference type="ARBA" id="ARBA00023125"/>
    </source>
</evidence>
<feature type="compositionally biased region" description="Low complexity" evidence="2">
    <location>
        <begin position="864"/>
        <end position="874"/>
    </location>
</feature>
<dbReference type="AlphaFoldDB" id="C1GPN5"/>
<feature type="compositionally biased region" description="Polar residues" evidence="2">
    <location>
        <begin position="951"/>
        <end position="962"/>
    </location>
</feature>
<gene>
    <name evidence="4" type="ORF">PAAG_00480</name>
</gene>
<organism evidence="4 5">
    <name type="scientific">Paracoccidioides lutzii (strain ATCC MYA-826 / Pb01)</name>
    <name type="common">Paracoccidioides brasiliensis</name>
    <dbReference type="NCBI Taxonomy" id="502779"/>
    <lineage>
        <taxon>Eukaryota</taxon>
        <taxon>Fungi</taxon>
        <taxon>Dikarya</taxon>
        <taxon>Ascomycota</taxon>
        <taxon>Pezizomycotina</taxon>
        <taxon>Eurotiomycetes</taxon>
        <taxon>Eurotiomycetidae</taxon>
        <taxon>Onygenales</taxon>
        <taxon>Ajellomycetaceae</taxon>
        <taxon>Paracoccidioides</taxon>
    </lineage>
</organism>
<dbReference type="OrthoDB" id="10056949at2759"/>
<feature type="region of interest" description="Disordered" evidence="2">
    <location>
        <begin position="84"/>
        <end position="175"/>
    </location>
</feature>
<feature type="region of interest" description="Disordered" evidence="2">
    <location>
        <begin position="441"/>
        <end position="476"/>
    </location>
</feature>
<dbReference type="PANTHER" id="PTHR12619:SF5">
    <property type="entry name" value="TRANSCRIPTION FACTOR RFX4"/>
    <property type="match status" value="1"/>
</dbReference>
<dbReference type="eggNOG" id="KOG3712">
    <property type="taxonomic scope" value="Eukaryota"/>
</dbReference>
<dbReference type="GO" id="GO:0000981">
    <property type="term" value="F:DNA-binding transcription factor activity, RNA polymerase II-specific"/>
    <property type="evidence" value="ECO:0007669"/>
    <property type="project" value="TreeGrafter"/>
</dbReference>
<protein>
    <submittedName>
        <fullName evidence="4">DNA damage and replication checkpoint protein Rfx1</fullName>
    </submittedName>
</protein>
<dbReference type="PROSITE" id="PS51526">
    <property type="entry name" value="RFX_DBD"/>
    <property type="match status" value="1"/>
</dbReference>
<feature type="region of interest" description="Disordered" evidence="2">
    <location>
        <begin position="912"/>
        <end position="1001"/>
    </location>
</feature>
<dbReference type="InterPro" id="IPR039779">
    <property type="entry name" value="RFX-like"/>
</dbReference>
<accession>C1GPN5</accession>
<proteinExistence type="predicted"/>
<feature type="compositionally biased region" description="Low complexity" evidence="2">
    <location>
        <begin position="882"/>
        <end position="900"/>
    </location>
</feature>
<feature type="compositionally biased region" description="Polar residues" evidence="2">
    <location>
        <begin position="134"/>
        <end position="148"/>
    </location>
</feature>
<evidence type="ECO:0000259" key="3">
    <source>
        <dbReference type="PROSITE" id="PS51526"/>
    </source>
</evidence>
<dbReference type="RefSeq" id="XP_015700368.1">
    <property type="nucleotide sequence ID" value="XM_015844033.1"/>
</dbReference>
<dbReference type="InterPro" id="IPR003150">
    <property type="entry name" value="DNA-bd_RFX"/>
</dbReference>
<dbReference type="InterPro" id="IPR036390">
    <property type="entry name" value="WH_DNA-bd_sf"/>
</dbReference>
<dbReference type="OMA" id="MIWLREN"/>